<dbReference type="AlphaFoldDB" id="A0A270BWN8"/>
<dbReference type="InterPro" id="IPR009056">
    <property type="entry name" value="Cyt_c-like_dom"/>
</dbReference>
<keyword evidence="7" id="KW-1185">Reference proteome</keyword>
<evidence type="ECO:0000313" key="6">
    <source>
        <dbReference type="EMBL" id="PAL29472.1"/>
    </source>
</evidence>
<dbReference type="PROSITE" id="PS51007">
    <property type="entry name" value="CYTC"/>
    <property type="match status" value="1"/>
</dbReference>
<reference evidence="6 7" key="1">
    <citation type="submission" date="2017-04" db="EMBL/GenBank/DDBJ databases">
        <title>Kefir bacterial isolates.</title>
        <authorList>
            <person name="Kim Y."/>
            <person name="Blasche S."/>
            <person name="Patil K.R."/>
        </authorList>
    </citation>
    <scope>NUCLEOTIDE SEQUENCE [LARGE SCALE GENOMIC DNA]</scope>
    <source>
        <strain evidence="6 7">KR-2</strain>
    </source>
</reference>
<evidence type="ECO:0000256" key="4">
    <source>
        <dbReference type="PROSITE-ProRule" id="PRU00433"/>
    </source>
</evidence>
<dbReference type="RefSeq" id="WP_095351160.1">
    <property type="nucleotide sequence ID" value="NZ_NDFO01000003.1"/>
</dbReference>
<dbReference type="GO" id="GO:0020037">
    <property type="term" value="F:heme binding"/>
    <property type="evidence" value="ECO:0007669"/>
    <property type="project" value="InterPro"/>
</dbReference>
<proteinExistence type="predicted"/>
<name>A0A270BWN8_9PROT</name>
<dbReference type="GO" id="GO:0046872">
    <property type="term" value="F:metal ion binding"/>
    <property type="evidence" value="ECO:0007669"/>
    <property type="project" value="UniProtKB-KW"/>
</dbReference>
<keyword evidence="2 4" id="KW-0479">Metal-binding</keyword>
<evidence type="ECO:0000256" key="1">
    <source>
        <dbReference type="ARBA" id="ARBA00022617"/>
    </source>
</evidence>
<dbReference type="InterPro" id="IPR036909">
    <property type="entry name" value="Cyt_c-like_dom_sf"/>
</dbReference>
<feature type="domain" description="Cytochrome c" evidence="5">
    <location>
        <begin position="15"/>
        <end position="98"/>
    </location>
</feature>
<evidence type="ECO:0000256" key="2">
    <source>
        <dbReference type="ARBA" id="ARBA00022723"/>
    </source>
</evidence>
<dbReference type="EMBL" id="NDFP01000001">
    <property type="protein sequence ID" value="PAL29472.1"/>
    <property type="molecule type" value="Genomic_DNA"/>
</dbReference>
<evidence type="ECO:0000259" key="5">
    <source>
        <dbReference type="PROSITE" id="PS51007"/>
    </source>
</evidence>
<dbReference type="GO" id="GO:0009055">
    <property type="term" value="F:electron transfer activity"/>
    <property type="evidence" value="ECO:0007669"/>
    <property type="project" value="InterPro"/>
</dbReference>
<dbReference type="SUPFAM" id="SSF46626">
    <property type="entry name" value="Cytochrome c"/>
    <property type="match status" value="1"/>
</dbReference>
<dbReference type="Proteomes" id="UP000216033">
    <property type="component" value="Unassembled WGS sequence"/>
</dbReference>
<evidence type="ECO:0000313" key="7">
    <source>
        <dbReference type="Proteomes" id="UP000216033"/>
    </source>
</evidence>
<protein>
    <submittedName>
        <fullName evidence="6">Cystathionine beta-lyase</fullName>
    </submittedName>
</protein>
<dbReference type="STRING" id="1231343.Absy_027_132"/>
<keyword evidence="3 4" id="KW-0408">Iron</keyword>
<gene>
    <name evidence="6" type="ORF">B9K05_01345</name>
</gene>
<dbReference type="GO" id="GO:0016829">
    <property type="term" value="F:lyase activity"/>
    <property type="evidence" value="ECO:0007669"/>
    <property type="project" value="UniProtKB-KW"/>
</dbReference>
<dbReference type="OrthoDB" id="9811281at2"/>
<sequence length="151" mass="16455">MICVSFAGTKAAWAEDAVKGATTLNRTQSNYLSHCGGCHGIEGISGPTFVPPLRDVVGSFGCTDEGREYLVRVPGVSMSLIRDDQELADVMNFVLFTLGGHSTKTGFKPYTAAEIHEWRQKPMSMPDFMKHRSEVLQRSLAACQKSAITTP</sequence>
<accession>A0A270BWN8</accession>
<keyword evidence="6" id="KW-0456">Lyase</keyword>
<keyword evidence="1 4" id="KW-0349">Heme</keyword>
<dbReference type="Gene3D" id="1.10.760.10">
    <property type="entry name" value="Cytochrome c-like domain"/>
    <property type="match status" value="1"/>
</dbReference>
<comment type="caution">
    <text evidence="6">The sequence shown here is derived from an EMBL/GenBank/DDBJ whole genome shotgun (WGS) entry which is preliminary data.</text>
</comment>
<organism evidence="6 7">
    <name type="scientific">Acetobacter syzygii</name>
    <dbReference type="NCBI Taxonomy" id="146476"/>
    <lineage>
        <taxon>Bacteria</taxon>
        <taxon>Pseudomonadati</taxon>
        <taxon>Pseudomonadota</taxon>
        <taxon>Alphaproteobacteria</taxon>
        <taxon>Acetobacterales</taxon>
        <taxon>Acetobacteraceae</taxon>
        <taxon>Acetobacter</taxon>
    </lineage>
</organism>
<evidence type="ECO:0000256" key="3">
    <source>
        <dbReference type="ARBA" id="ARBA00023004"/>
    </source>
</evidence>